<evidence type="ECO:0000256" key="1">
    <source>
        <dbReference type="ARBA" id="ARBA00022490"/>
    </source>
</evidence>
<proteinExistence type="predicted"/>
<protein>
    <recommendedName>
        <fullName evidence="4">J domain-containing protein</fullName>
    </recommendedName>
</protein>
<dbReference type="STRING" id="1212491.LFA_1047"/>
<dbReference type="KEGG" id="lfa:LFA_1047"/>
<dbReference type="Pfam" id="PF00226">
    <property type="entry name" value="DnaJ"/>
    <property type="match status" value="1"/>
</dbReference>
<dbReference type="PROSITE" id="PS50076">
    <property type="entry name" value="DNAJ_2"/>
    <property type="match status" value="1"/>
</dbReference>
<name>A0A098G3D2_9GAMM</name>
<dbReference type="InterPro" id="IPR036869">
    <property type="entry name" value="J_dom_sf"/>
</dbReference>
<dbReference type="PANTHER" id="PTHR44743">
    <property type="entry name" value="PUTATIVE, EXPRESSED-RELATED"/>
    <property type="match status" value="1"/>
</dbReference>
<feature type="domain" description="J" evidence="4">
    <location>
        <begin position="2"/>
        <end position="73"/>
    </location>
</feature>
<organism evidence="5 6">
    <name type="scientific">Legionella fallonii LLAP-10</name>
    <dbReference type="NCBI Taxonomy" id="1212491"/>
    <lineage>
        <taxon>Bacteria</taxon>
        <taxon>Pseudomonadati</taxon>
        <taxon>Pseudomonadota</taxon>
        <taxon>Gammaproteobacteria</taxon>
        <taxon>Legionellales</taxon>
        <taxon>Legionellaceae</taxon>
        <taxon>Legionella</taxon>
    </lineage>
</organism>
<sequence>MKLLEILGIQKTKFATDGELLNDIKKAYKKLAPKYHPDTNGGDEKLTEKFKMISTIYQVLTDLKYRQYYISNYPQIDVHFNEDQFDDFLKKYIKEQIVDVSKTNANVAQQIYSALFINFSYNLLGLDNVQKAIDSIKLPSTGNPFYQYTGSLSQEAKDRCLAFFEGQQEDIITVIKRARLVFAQQNIQPNQKGLMIISTLMDQLSQNNHSGVPKELFADVDDAKHQNYIVAYYDVLNQNKNWIEFLYQRAHDVISQQHFSDTQQGLVAINSLINEINEGNYGSIPPSLFQNITEENSKLSVTGAYLDCLNQRKNYIEFLYQTVHHVISQQNFPCTQQGLVIINSQINQINVGDYGSIPPSLFEEHSKSSVIGAYLDCLNQHKNYIEALFQKALDVINQQNFQCDRQSLAIITHLIPKLSSGNYSNVPRQLMEDLDENQRRDVTFAYLDILNQYKNYIEFTYQRAQGVIYYQNFQCNQQGLEAITNLVIQLSQKDYSCVPEALFNNINEDQKENIIFAYYDLLNQHKNELEQQHLEEQLKAQLEQQRLAEEQSKAQEEKQRLADEQRKAQEEKQRLADEQRKAQEEKQRLADEQRKAQEEKQRLADEQRKAQEEKQRLADEQRKAQEEKQRLADEQRKAQEEKQRLADEQRKAQEEKQRLADEQRKAQEEKQRLADEQRKAQEKQRPSEEQRKAQEEKQRIAEEQRKAQKEKQRIADEQNKAQEEKQRIDDEQRRAKLEQQRVQTRQNIISSEKQRINKILGDLTQEIGGIDQHHFKEAQNAAECLLIALEDAKISYLASLNNLDMNIDEAAKDFKLACQTAIEETRPVLERDLGWGTYLTNLLKTIANVIIQVVSFGQASNFFKQERAESIKLVEEVDRQLFTL</sequence>
<evidence type="ECO:0000256" key="2">
    <source>
        <dbReference type="ARBA" id="ARBA00023186"/>
    </source>
</evidence>
<dbReference type="OrthoDB" id="5652692at2"/>
<dbReference type="EMBL" id="LN614827">
    <property type="protein sequence ID" value="CEG56486.1"/>
    <property type="molecule type" value="Genomic_DNA"/>
</dbReference>
<evidence type="ECO:0000313" key="6">
    <source>
        <dbReference type="Proteomes" id="UP000032430"/>
    </source>
</evidence>
<reference evidence="6" key="1">
    <citation type="submission" date="2014-09" db="EMBL/GenBank/DDBJ databases">
        <authorList>
            <person name="Gomez-Valero L."/>
        </authorList>
    </citation>
    <scope>NUCLEOTIDE SEQUENCE [LARGE SCALE GENOMIC DNA]</scope>
    <source>
        <strain evidence="6">ATCC700992</strain>
    </source>
</reference>
<dbReference type="Gene3D" id="6.10.250.1010">
    <property type="match status" value="1"/>
</dbReference>
<dbReference type="Gene3D" id="1.10.287.110">
    <property type="entry name" value="DnaJ domain"/>
    <property type="match status" value="1"/>
</dbReference>
<feature type="compositionally biased region" description="Basic and acidic residues" evidence="3">
    <location>
        <begin position="546"/>
        <end position="739"/>
    </location>
</feature>
<keyword evidence="6" id="KW-1185">Reference proteome</keyword>
<evidence type="ECO:0000256" key="3">
    <source>
        <dbReference type="SAM" id="MobiDB-lite"/>
    </source>
</evidence>
<dbReference type="InterPro" id="IPR018253">
    <property type="entry name" value="DnaJ_domain_CS"/>
</dbReference>
<dbReference type="PROSITE" id="PS00636">
    <property type="entry name" value="DNAJ_1"/>
    <property type="match status" value="1"/>
</dbReference>
<dbReference type="PANTHER" id="PTHR44743:SF10">
    <property type="entry name" value="J DOMAIN-CONTAINING PROTEIN"/>
    <property type="match status" value="1"/>
</dbReference>
<dbReference type="Proteomes" id="UP000032430">
    <property type="component" value="Chromosome I"/>
</dbReference>
<feature type="region of interest" description="Disordered" evidence="3">
    <location>
        <begin position="545"/>
        <end position="741"/>
    </location>
</feature>
<dbReference type="PRINTS" id="PR00625">
    <property type="entry name" value="JDOMAIN"/>
</dbReference>
<dbReference type="SMART" id="SM00271">
    <property type="entry name" value="DnaJ"/>
    <property type="match status" value="1"/>
</dbReference>
<dbReference type="RefSeq" id="WP_052673855.1">
    <property type="nucleotide sequence ID" value="NZ_LN614827.1"/>
</dbReference>
<dbReference type="InterPro" id="IPR001623">
    <property type="entry name" value="DnaJ_domain"/>
</dbReference>
<dbReference type="AlphaFoldDB" id="A0A098G3D2"/>
<dbReference type="SUPFAM" id="SSF46565">
    <property type="entry name" value="Chaperone J-domain"/>
    <property type="match status" value="1"/>
</dbReference>
<gene>
    <name evidence="5" type="ORF">LFA_1047</name>
</gene>
<evidence type="ECO:0000313" key="5">
    <source>
        <dbReference type="EMBL" id="CEG56486.1"/>
    </source>
</evidence>
<dbReference type="CDD" id="cd06257">
    <property type="entry name" value="DnaJ"/>
    <property type="match status" value="1"/>
</dbReference>
<dbReference type="HOGENOM" id="CLU_325919_0_0_6"/>
<keyword evidence="2" id="KW-0143">Chaperone</keyword>
<accession>A0A098G3D2</accession>
<keyword evidence="1" id="KW-0963">Cytoplasm</keyword>
<evidence type="ECO:0000259" key="4">
    <source>
        <dbReference type="PROSITE" id="PS50076"/>
    </source>
</evidence>